<evidence type="ECO:0000313" key="2">
    <source>
        <dbReference type="Proteomes" id="UP001055072"/>
    </source>
</evidence>
<evidence type="ECO:0000313" key="1">
    <source>
        <dbReference type="EMBL" id="KAI0093782.1"/>
    </source>
</evidence>
<dbReference type="Proteomes" id="UP001055072">
    <property type="component" value="Unassembled WGS sequence"/>
</dbReference>
<keyword evidence="2" id="KW-1185">Reference proteome</keyword>
<comment type="caution">
    <text evidence="1">The sequence shown here is derived from an EMBL/GenBank/DDBJ whole genome shotgun (WGS) entry which is preliminary data.</text>
</comment>
<accession>A0ACB8UHG1</accession>
<organism evidence="1 2">
    <name type="scientific">Irpex rosettiformis</name>
    <dbReference type="NCBI Taxonomy" id="378272"/>
    <lineage>
        <taxon>Eukaryota</taxon>
        <taxon>Fungi</taxon>
        <taxon>Dikarya</taxon>
        <taxon>Basidiomycota</taxon>
        <taxon>Agaricomycotina</taxon>
        <taxon>Agaricomycetes</taxon>
        <taxon>Polyporales</taxon>
        <taxon>Irpicaceae</taxon>
        <taxon>Irpex</taxon>
    </lineage>
</organism>
<name>A0ACB8UHG1_9APHY</name>
<sequence>MGAILESLHSDQYVFRNSGLDELHLSIKQEKINSTNMPVSARKSSLGALTRRGPQKYIRYRADDLQHGKRTGIAVGYVDRDSDEFEPFEKVIGQADLRTPPKPHMPARKRKSHKTPVVEEEEFDDEDGEMSMEIDDSHPYSPATYLASGMHSITASVQRPGSAPRSVQRRSVVEFERIPSPRRDSFLSSLSSNRSKGQTSYSRASNLSRSVIPEEVPEAEPIEYSPPPEDYNLGSPPRTPIPEEESDNERTPRANQRPSSVRSRASLFQTNDEQDELQDEEDEEEEDEVETHMTAKSTKVKGKSRGVEVEQEPEQEHEQDVDMEPEIAQGLDDIDQMPEDQFDQDDEGAVETQTAMVRQRGEDNNLDKDPRPNKRGRKENVNEKEVQKKPRGRPRKQDTVLREVIHDQNIDDEDEDGLRRGKRMRYKPLEWWRCEKVVYGRRDSGTSYVPTIKEIRRLPKEEVKPLGGKHRRKRPPRSKSHSVTVEPGILERYNPEEGWDDDTDPMGVVLQYPTDQEVTQRVAFTAKMVNPKPAANAQFSFQKIFGDGNFMAAGQLVIPPGGSKPTKGTKDNTFIFYVLEGAVTFKVHRTSFVLATGGMFLVPRGNMYYIQNISDRDAKLFFAQARKVEAGEESRSPSKSRTPMPRQESVDEEVSHSRVPSKHTKKRL</sequence>
<proteinExistence type="predicted"/>
<dbReference type="EMBL" id="MU274901">
    <property type="protein sequence ID" value="KAI0093782.1"/>
    <property type="molecule type" value="Genomic_DNA"/>
</dbReference>
<reference evidence="1" key="1">
    <citation type="journal article" date="2021" name="Environ. Microbiol.">
        <title>Gene family expansions and transcriptome signatures uncover fungal adaptations to wood decay.</title>
        <authorList>
            <person name="Hage H."/>
            <person name="Miyauchi S."/>
            <person name="Viragh M."/>
            <person name="Drula E."/>
            <person name="Min B."/>
            <person name="Chaduli D."/>
            <person name="Navarro D."/>
            <person name="Favel A."/>
            <person name="Norest M."/>
            <person name="Lesage-Meessen L."/>
            <person name="Balint B."/>
            <person name="Merenyi Z."/>
            <person name="de Eugenio L."/>
            <person name="Morin E."/>
            <person name="Martinez A.T."/>
            <person name="Baldrian P."/>
            <person name="Stursova M."/>
            <person name="Martinez M.J."/>
            <person name="Novotny C."/>
            <person name="Magnuson J.K."/>
            <person name="Spatafora J.W."/>
            <person name="Maurice S."/>
            <person name="Pangilinan J."/>
            <person name="Andreopoulos W."/>
            <person name="LaButti K."/>
            <person name="Hundley H."/>
            <person name="Na H."/>
            <person name="Kuo A."/>
            <person name="Barry K."/>
            <person name="Lipzen A."/>
            <person name="Henrissat B."/>
            <person name="Riley R."/>
            <person name="Ahrendt S."/>
            <person name="Nagy L.G."/>
            <person name="Grigoriev I.V."/>
            <person name="Martin F."/>
            <person name="Rosso M.N."/>
        </authorList>
    </citation>
    <scope>NUCLEOTIDE SEQUENCE</scope>
    <source>
        <strain evidence="1">CBS 384.51</strain>
    </source>
</reference>
<gene>
    <name evidence="1" type="ORF">BDY19DRAFT_902516</name>
</gene>
<protein>
    <submittedName>
        <fullName evidence="1">Mif2/CENP-C like-domain-containing protein</fullName>
    </submittedName>
</protein>